<dbReference type="InterPro" id="IPR039135">
    <property type="entry name" value="NAT9-like"/>
</dbReference>
<dbReference type="GO" id="GO:0008080">
    <property type="term" value="F:N-acetyltransferase activity"/>
    <property type="evidence" value="ECO:0007669"/>
    <property type="project" value="InterPro"/>
</dbReference>
<dbReference type="InterPro" id="IPR000182">
    <property type="entry name" value="GNAT_dom"/>
</dbReference>
<dbReference type="Proteomes" id="UP000193240">
    <property type="component" value="Unassembled WGS sequence"/>
</dbReference>
<protein>
    <recommendedName>
        <fullName evidence="4">N-acetyltransferase domain-containing protein</fullName>
    </recommendedName>
</protein>
<dbReference type="SUPFAM" id="SSF55729">
    <property type="entry name" value="Acyl-CoA N-acyltransferases (Nat)"/>
    <property type="match status" value="1"/>
</dbReference>
<dbReference type="Pfam" id="PF13302">
    <property type="entry name" value="Acetyltransf_3"/>
    <property type="match status" value="1"/>
</dbReference>
<dbReference type="EMBL" id="KZ107838">
    <property type="protein sequence ID" value="OSS54229.1"/>
    <property type="molecule type" value="Genomic_DNA"/>
</dbReference>
<dbReference type="STRING" id="105696.A0A1Y2MEK0"/>
<feature type="domain" description="N-acetyltransferase" evidence="4">
    <location>
        <begin position="13"/>
        <end position="202"/>
    </location>
</feature>
<evidence type="ECO:0000256" key="2">
    <source>
        <dbReference type="ARBA" id="ARBA00022679"/>
    </source>
</evidence>
<keyword evidence="3" id="KW-0012">Acyltransferase</keyword>
<name>A0A1Y2MEK0_EPING</name>
<dbReference type="InterPro" id="IPR016181">
    <property type="entry name" value="Acyl_CoA_acyltransferase"/>
</dbReference>
<evidence type="ECO:0000256" key="3">
    <source>
        <dbReference type="ARBA" id="ARBA00023315"/>
    </source>
</evidence>
<dbReference type="PANTHER" id="PTHR13256">
    <property type="entry name" value="N-ACETYLTRANSFERASE 9"/>
    <property type="match status" value="1"/>
</dbReference>
<keyword evidence="6" id="KW-1185">Reference proteome</keyword>
<dbReference type="AlphaFoldDB" id="A0A1Y2MEK0"/>
<dbReference type="PANTHER" id="PTHR13256:SF16">
    <property type="entry name" value="ALPHA_BETA-TUBULIN-N-ACETYLTRANSFERASE 9"/>
    <property type="match status" value="1"/>
</dbReference>
<gene>
    <name evidence="5" type="ORF">B5807_01700</name>
</gene>
<dbReference type="OMA" id="WHVPRYH"/>
<evidence type="ECO:0000313" key="5">
    <source>
        <dbReference type="EMBL" id="OSS54229.1"/>
    </source>
</evidence>
<evidence type="ECO:0000259" key="4">
    <source>
        <dbReference type="Pfam" id="PF13302"/>
    </source>
</evidence>
<dbReference type="Gene3D" id="3.40.630.30">
    <property type="match status" value="1"/>
</dbReference>
<sequence>MRVNEAECVGTPRLMLIPYSRHHVPTYHQWMQDEELRRLTASDLLTIEEEYEMQQSWRVDNDKMTFIVCTHPDIYFCVYSRTLTAGVSPGYQDAPERMIGDVNLFLSDDVPDEQADEQAGAVTTKPRFIIGELMIMIARSTEHRKGLARETMRAFLSYINAKHDNICREYSGGDGAKLKYLRVRITHDNERSIKLFEWLGFKKTCDEPNVFGEFELRSTGELRSFMLKAEKKVALPEGDVFRVPWKNVEVEE</sequence>
<organism evidence="5 6">
    <name type="scientific">Epicoccum nigrum</name>
    <name type="common">Soil fungus</name>
    <name type="synonym">Epicoccum purpurascens</name>
    <dbReference type="NCBI Taxonomy" id="105696"/>
    <lineage>
        <taxon>Eukaryota</taxon>
        <taxon>Fungi</taxon>
        <taxon>Dikarya</taxon>
        <taxon>Ascomycota</taxon>
        <taxon>Pezizomycotina</taxon>
        <taxon>Dothideomycetes</taxon>
        <taxon>Pleosporomycetidae</taxon>
        <taxon>Pleosporales</taxon>
        <taxon>Pleosporineae</taxon>
        <taxon>Didymellaceae</taxon>
        <taxon>Epicoccum</taxon>
    </lineage>
</organism>
<reference evidence="5 6" key="1">
    <citation type="journal article" date="2017" name="Genome Announc.">
        <title>Genome sequence of the saprophytic ascomycete Epicoccum nigrum ICMP 19927 strain isolated from New Zealand.</title>
        <authorList>
            <person name="Fokin M."/>
            <person name="Fleetwood D."/>
            <person name="Weir B.S."/>
            <person name="Villas-Boas S.G."/>
        </authorList>
    </citation>
    <scope>NUCLEOTIDE SEQUENCE [LARGE SCALE GENOMIC DNA]</scope>
    <source>
        <strain evidence="5 6">ICMP 19927</strain>
    </source>
</reference>
<dbReference type="InParanoid" id="A0A1Y2MEK0"/>
<keyword evidence="2" id="KW-0808">Transferase</keyword>
<evidence type="ECO:0000313" key="6">
    <source>
        <dbReference type="Proteomes" id="UP000193240"/>
    </source>
</evidence>
<accession>A0A1Y2MEK0</accession>
<comment type="similarity">
    <text evidence="1">Belongs to the acetyltransferase family. GNAT subfamily.</text>
</comment>
<proteinExistence type="inferred from homology"/>
<evidence type="ECO:0000256" key="1">
    <source>
        <dbReference type="ARBA" id="ARBA00009342"/>
    </source>
</evidence>